<dbReference type="InterPro" id="IPR000523">
    <property type="entry name" value="Mg_chelatse_chII-like_cat_dom"/>
</dbReference>
<dbReference type="PANTHER" id="PTHR32039:SF7">
    <property type="entry name" value="COMPETENCE PROTEIN COMM"/>
    <property type="match status" value="1"/>
</dbReference>
<dbReference type="Pfam" id="PF13541">
    <property type="entry name" value="ChlI"/>
    <property type="match status" value="1"/>
</dbReference>
<reference evidence="3 4" key="1">
    <citation type="submission" date="2021-03" db="EMBL/GenBank/DDBJ databases">
        <title>Sequencing the genomes of 1000 actinobacteria strains.</title>
        <authorList>
            <person name="Klenk H.-P."/>
        </authorList>
    </citation>
    <scope>NUCLEOTIDE SEQUENCE [LARGE SCALE GENOMIC DNA]</scope>
    <source>
        <strain evidence="3 4">DSM 44580</strain>
    </source>
</reference>
<organism evidence="3 4">
    <name type="scientific">Crossiella equi</name>
    <dbReference type="NCBI Taxonomy" id="130796"/>
    <lineage>
        <taxon>Bacteria</taxon>
        <taxon>Bacillati</taxon>
        <taxon>Actinomycetota</taxon>
        <taxon>Actinomycetes</taxon>
        <taxon>Pseudonocardiales</taxon>
        <taxon>Pseudonocardiaceae</taxon>
        <taxon>Crossiella</taxon>
    </lineage>
</organism>
<dbReference type="InterPro" id="IPR014721">
    <property type="entry name" value="Ribsml_uS5_D2-typ_fold_subgr"/>
</dbReference>
<dbReference type="InterPro" id="IPR025158">
    <property type="entry name" value="Mg_chelat-rel_C"/>
</dbReference>
<dbReference type="Pfam" id="PF13335">
    <property type="entry name" value="Mg_chelatase_C"/>
    <property type="match status" value="1"/>
</dbReference>
<dbReference type="PANTHER" id="PTHR32039">
    <property type="entry name" value="MAGNESIUM-CHELATASE SUBUNIT CHLI"/>
    <property type="match status" value="1"/>
</dbReference>
<gene>
    <name evidence="3" type="ORF">JOF53_005938</name>
</gene>
<evidence type="ECO:0000313" key="3">
    <source>
        <dbReference type="EMBL" id="MBP2477066.1"/>
    </source>
</evidence>
<dbReference type="RefSeq" id="WP_209707362.1">
    <property type="nucleotide sequence ID" value="NZ_JAGIOO010000001.1"/>
</dbReference>
<proteinExistence type="inferred from homology"/>
<dbReference type="InterPro" id="IPR027417">
    <property type="entry name" value="P-loop_NTPase"/>
</dbReference>
<dbReference type="CDD" id="cd00009">
    <property type="entry name" value="AAA"/>
    <property type="match status" value="1"/>
</dbReference>
<dbReference type="Proteomes" id="UP001519363">
    <property type="component" value="Unassembled WGS sequence"/>
</dbReference>
<dbReference type="InterPro" id="IPR003593">
    <property type="entry name" value="AAA+_ATPase"/>
</dbReference>
<name>A0ABS5AKX4_9PSEU</name>
<accession>A0ABS5AKX4</accession>
<comment type="caution">
    <text evidence="3">The sequence shown here is derived from an EMBL/GenBank/DDBJ whole genome shotgun (WGS) entry which is preliminary data.</text>
</comment>
<evidence type="ECO:0000256" key="1">
    <source>
        <dbReference type="ARBA" id="ARBA00006354"/>
    </source>
</evidence>
<dbReference type="NCBIfam" id="TIGR00368">
    <property type="entry name" value="YifB family Mg chelatase-like AAA ATPase"/>
    <property type="match status" value="1"/>
</dbReference>
<dbReference type="Gene3D" id="3.30.230.10">
    <property type="match status" value="1"/>
</dbReference>
<dbReference type="InterPro" id="IPR045006">
    <property type="entry name" value="CHLI-like"/>
</dbReference>
<protein>
    <submittedName>
        <fullName evidence="3">Magnesium chelatase family protein</fullName>
    </submittedName>
</protein>
<feature type="domain" description="AAA+ ATPase" evidence="2">
    <location>
        <begin position="212"/>
        <end position="394"/>
    </location>
</feature>
<sequence length="503" mass="52756">MPPARAWSVALLGVDGVLVEIEADLGGGRPGVQIVGLPDPALQQSKERVRAAVSNSEESWPDRKVTFALSPAALPKAGAGYDLALACVALAAAGEIPQDALNATALLGELALDGRLRAVRGVLPALLAARRAGVRRAVVPNAALREAALVQDLDVRGADTLTEVLAWLRGHADLPTAPPTPPPDPTGPNCPDLGDVIGQPEARWALEVAAAGGHHLLLTGPPGTGKTMLAERLVGIIPPLTPDQALEVTAIHSLAGILTPGSPLVSSPPFMAPHHSVSVAGLVGGGSGLAKPGAISVAHHGVLFIDEAAELGGSRLEALRTTLEQGEIRLVRRDGLVRYPARFQLVLASNPCPCAPPRDAECVCLPQARRRYAARLSGPLLDRVDIQVRMRSLVGMRVDESSPPESTATVRQRVLAARERARARWAAHGWPDNAAVPGRVLHREFTLARSTTALLDRALATGALTGRGVDRCLRVAWTMADLDGTDSPTSDHITAAMEFRGRH</sequence>
<dbReference type="SMART" id="SM00382">
    <property type="entry name" value="AAA"/>
    <property type="match status" value="1"/>
</dbReference>
<dbReference type="InterPro" id="IPR020568">
    <property type="entry name" value="Ribosomal_Su5_D2-typ_SF"/>
</dbReference>
<dbReference type="EMBL" id="JAGIOO010000001">
    <property type="protein sequence ID" value="MBP2477066.1"/>
    <property type="molecule type" value="Genomic_DNA"/>
</dbReference>
<evidence type="ECO:0000313" key="4">
    <source>
        <dbReference type="Proteomes" id="UP001519363"/>
    </source>
</evidence>
<dbReference type="InterPro" id="IPR004482">
    <property type="entry name" value="Mg_chelat-rel"/>
</dbReference>
<keyword evidence="4" id="KW-1185">Reference proteome</keyword>
<dbReference type="Gene3D" id="3.40.50.300">
    <property type="entry name" value="P-loop containing nucleotide triphosphate hydrolases"/>
    <property type="match status" value="1"/>
</dbReference>
<dbReference type="SUPFAM" id="SSF52540">
    <property type="entry name" value="P-loop containing nucleoside triphosphate hydrolases"/>
    <property type="match status" value="1"/>
</dbReference>
<dbReference type="SUPFAM" id="SSF54211">
    <property type="entry name" value="Ribosomal protein S5 domain 2-like"/>
    <property type="match status" value="1"/>
</dbReference>
<evidence type="ECO:0000259" key="2">
    <source>
        <dbReference type="SMART" id="SM00382"/>
    </source>
</evidence>
<comment type="similarity">
    <text evidence="1">Belongs to the Mg-chelatase subunits D/I family. ComM subfamily.</text>
</comment>
<dbReference type="Pfam" id="PF01078">
    <property type="entry name" value="Mg_chelatase"/>
    <property type="match status" value="1"/>
</dbReference>